<organism evidence="1 2">
    <name type="scientific">Tranquillimonas rosea</name>
    <dbReference type="NCBI Taxonomy" id="641238"/>
    <lineage>
        <taxon>Bacteria</taxon>
        <taxon>Pseudomonadati</taxon>
        <taxon>Pseudomonadota</taxon>
        <taxon>Alphaproteobacteria</taxon>
        <taxon>Rhodobacterales</taxon>
        <taxon>Roseobacteraceae</taxon>
        <taxon>Tranquillimonas</taxon>
    </lineage>
</organism>
<dbReference type="SUPFAM" id="SSF103025">
    <property type="entry name" value="Folate-binding domain"/>
    <property type="match status" value="1"/>
</dbReference>
<keyword evidence="2" id="KW-1185">Reference proteome</keyword>
<reference evidence="1 2" key="1">
    <citation type="submission" date="2016-10" db="EMBL/GenBank/DDBJ databases">
        <authorList>
            <person name="de Groot N.N."/>
        </authorList>
    </citation>
    <scope>NUCLEOTIDE SEQUENCE [LARGE SCALE GENOMIC DNA]</scope>
    <source>
        <strain evidence="1 2">DSM 23042</strain>
    </source>
</reference>
<evidence type="ECO:0000313" key="2">
    <source>
        <dbReference type="Proteomes" id="UP000198885"/>
    </source>
</evidence>
<protein>
    <submittedName>
        <fullName evidence="1">Sarcosine oxidase subunit gamma</fullName>
    </submittedName>
</protein>
<accession>A0A1H9PYC7</accession>
<dbReference type="STRING" id="641238.SAMN04490244_101392"/>
<dbReference type="Proteomes" id="UP000198885">
    <property type="component" value="Unassembled WGS sequence"/>
</dbReference>
<dbReference type="InterPro" id="IPR027266">
    <property type="entry name" value="TrmE/GcvT-like"/>
</dbReference>
<gene>
    <name evidence="1" type="ORF">SAMN04490244_101392</name>
</gene>
<proteinExistence type="predicted"/>
<dbReference type="Gene3D" id="3.30.70.1520">
    <property type="entry name" value="Heterotetrameric sarcosine oxidase"/>
    <property type="match status" value="1"/>
</dbReference>
<evidence type="ECO:0000313" key="1">
    <source>
        <dbReference type="EMBL" id="SER53150.1"/>
    </source>
</evidence>
<dbReference type="Pfam" id="PF04268">
    <property type="entry name" value="SoxG"/>
    <property type="match status" value="1"/>
</dbReference>
<name>A0A1H9PYC7_9RHOB</name>
<dbReference type="EMBL" id="FOGU01000001">
    <property type="protein sequence ID" value="SER53150.1"/>
    <property type="molecule type" value="Genomic_DNA"/>
</dbReference>
<dbReference type="AlphaFoldDB" id="A0A1H9PYC7"/>
<dbReference type="InterPro" id="IPR007375">
    <property type="entry name" value="SoxG"/>
</dbReference>
<dbReference type="RefSeq" id="WP_092687512.1">
    <property type="nucleotide sequence ID" value="NZ_CBDDGO010000004.1"/>
</dbReference>
<sequence length="189" mass="19732">MSDVATPLADASFDGFVSVSEAPRTGMISLRGDLSDTALREVCGAVTGAAFPASRGASLDGSHGVLWMAPDEVLLLVAPGSVPDSLDRIGTALSDRHHLAVDVTDARALISVDGLGVRDVLAKLTPADVSPGNFGPGELRRTRFAQVAAAFWMPTEDSARVICFRSVATYVFDLLCHAAAPGGEVGYYR</sequence>
<dbReference type="OrthoDB" id="9814782at2"/>
<dbReference type="Gene3D" id="3.30.1360.120">
    <property type="entry name" value="Probable tRNA modification gtpase trme, domain 1"/>
    <property type="match status" value="1"/>
</dbReference>